<dbReference type="Proteomes" id="UP001056012">
    <property type="component" value="Chromosome 6"/>
</dbReference>
<feature type="chain" id="PRO_5040254692" evidence="1">
    <location>
        <begin position="24"/>
        <end position="346"/>
    </location>
</feature>
<evidence type="ECO:0000313" key="2">
    <source>
        <dbReference type="EMBL" id="USP81303.1"/>
    </source>
</evidence>
<reference evidence="2" key="1">
    <citation type="submission" date="2021-12" db="EMBL/GenBank/DDBJ databases">
        <title>Curvularia clavata genome.</title>
        <authorList>
            <person name="Cao Y."/>
        </authorList>
    </citation>
    <scope>NUCLEOTIDE SEQUENCE</scope>
    <source>
        <strain evidence="2">Yc1106</strain>
    </source>
</reference>
<gene>
    <name evidence="2" type="ORF">yc1106_08577</name>
</gene>
<dbReference type="AlphaFoldDB" id="A0A9Q8ZJK8"/>
<keyword evidence="3" id="KW-1185">Reference proteome</keyword>
<evidence type="ECO:0000313" key="3">
    <source>
        <dbReference type="Proteomes" id="UP001056012"/>
    </source>
</evidence>
<dbReference type="OrthoDB" id="89086at2759"/>
<dbReference type="VEuPathDB" id="FungiDB:yc1106_08577"/>
<organism evidence="2 3">
    <name type="scientific">Curvularia clavata</name>
    <dbReference type="NCBI Taxonomy" id="95742"/>
    <lineage>
        <taxon>Eukaryota</taxon>
        <taxon>Fungi</taxon>
        <taxon>Dikarya</taxon>
        <taxon>Ascomycota</taxon>
        <taxon>Pezizomycotina</taxon>
        <taxon>Dothideomycetes</taxon>
        <taxon>Pleosporomycetidae</taxon>
        <taxon>Pleosporales</taxon>
        <taxon>Pleosporineae</taxon>
        <taxon>Pleosporaceae</taxon>
        <taxon>Curvularia</taxon>
    </lineage>
</organism>
<name>A0A9Q8ZJK8_CURCL</name>
<feature type="signal peptide" evidence="1">
    <location>
        <begin position="1"/>
        <end position="23"/>
    </location>
</feature>
<protein>
    <submittedName>
        <fullName evidence="2">Uncharacterized protein</fullName>
    </submittedName>
</protein>
<proteinExistence type="predicted"/>
<evidence type="ECO:0000256" key="1">
    <source>
        <dbReference type="SAM" id="SignalP"/>
    </source>
</evidence>
<accession>A0A9Q8ZJK8</accession>
<sequence length="346" mass="37492">MKQSQVFNSALVALASYVRLSFADDTSNENIALLDCGFDKIAGHPDWASSFAANYYAGDIWQDAEETKVNPPTGTAVVSAADGAYPWREEGTTFKLLTTDITVTIHPAVNDPSPAGLLTRSEFGDKWNCFAYHKTIPGECRITYVCNKKDHPHPAARDKIAVKFSITKDFAKLSGNINPADVYGKIHYGDNGMCDESWTEVPGGCKIKFRCHGNKKGTTPAMAKALKDIGNGFPDMIKHENVNERTWDPCKSGRDTCIGGYVDKYVDYTWVPQTLSIVVSDANDADQGELSYEMDCSSGPQCDMCTSMKWGANFAAWVAGVIAPELGFAGNLLAQSVSGSCLANGC</sequence>
<keyword evidence="1" id="KW-0732">Signal</keyword>
<dbReference type="EMBL" id="CP089279">
    <property type="protein sequence ID" value="USP81303.1"/>
    <property type="molecule type" value="Genomic_DNA"/>
</dbReference>